<evidence type="ECO:0000313" key="7">
    <source>
        <dbReference type="Proteomes" id="UP001156694"/>
    </source>
</evidence>
<dbReference type="PANTHER" id="PTHR30290">
    <property type="entry name" value="PERIPLASMIC BINDING COMPONENT OF ABC TRANSPORTER"/>
    <property type="match status" value="1"/>
</dbReference>
<dbReference type="InterPro" id="IPR039424">
    <property type="entry name" value="SBP_5"/>
</dbReference>
<dbReference type="PANTHER" id="PTHR30290:SF64">
    <property type="entry name" value="ABC TRANSPORTER PERIPLASMIC BINDING PROTEIN"/>
    <property type="match status" value="1"/>
</dbReference>
<accession>A0ABQ5VYV7</accession>
<evidence type="ECO:0000256" key="2">
    <source>
        <dbReference type="ARBA" id="ARBA00005695"/>
    </source>
</evidence>
<dbReference type="RefSeq" id="WP_284380258.1">
    <property type="nucleotide sequence ID" value="NZ_BSNN01000014.1"/>
</dbReference>
<protein>
    <submittedName>
        <fullName evidence="6">ABC transporter substrate-binding protein</fullName>
    </submittedName>
</protein>
<feature type="domain" description="Solute-binding protein family 5" evidence="5">
    <location>
        <begin position="111"/>
        <end position="515"/>
    </location>
</feature>
<evidence type="ECO:0000313" key="6">
    <source>
        <dbReference type="EMBL" id="GLQ36377.1"/>
    </source>
</evidence>
<evidence type="ECO:0000256" key="3">
    <source>
        <dbReference type="ARBA" id="ARBA00022729"/>
    </source>
</evidence>
<sequence>MFQWCKTSFKSVAVFSVLMAPMAHAQDTIISHGISSYGDLKYPADYKHFDYVNPNAPQGGTLTMLPKYGGATFDSFNQFILKGANVTALGNMYASLLTGSLDEPDSAYVYLAESIEYPEDRSWVVFKMRRDGRFHDGMPITAHDVVFSYDILLEKGHPFYKNVAFKDYHSVEALDDYTVKFTFKEGANTRDLPISAGGLSILPKHYWQDRDFAESSLDIPVGSGEYTIANFEAGQFVEYCKVDDYWGKDLPANVGTGNFDCYRYEYFRDGDVAFEAFKAGDYLFREENTSKKWKTQYDFPAVEKGWVKQTLAPDATPASSQGIWINLRRPQFQNVKTREALQYLFNFEWTNKTVFYDSYSRSDSFWENSDMEASGMITPEELALLEPYRDSLPAAVFDEPVFVPPVMKTQKFDRSALRKANKLLAEAGWVLDGGLLKNAAGETLSIEFIDDSDDFLHILTPIIDTMKRAGIDAKFTQIDRPQMIERRKSYDFDMLVVGYRTSLSPGEEIAQQYGSVSITQQDSANIAGYGSPAVDALIKQVGSAKSRAEMRVAVRAIDRILRAEHIRVPNWYLPADRLAYWDVFGRPDVQPKYDNGVISTWWMDQEKLDALKAQGALK</sequence>
<comment type="subcellular location">
    <subcellularLocation>
        <location evidence="1">Periplasm</location>
    </subcellularLocation>
</comment>
<evidence type="ECO:0000256" key="4">
    <source>
        <dbReference type="SAM" id="SignalP"/>
    </source>
</evidence>
<name>A0ABQ5VYV7_9RHOB</name>
<dbReference type="SUPFAM" id="SSF53850">
    <property type="entry name" value="Periplasmic binding protein-like II"/>
    <property type="match status" value="1"/>
</dbReference>
<feature type="signal peptide" evidence="4">
    <location>
        <begin position="1"/>
        <end position="25"/>
    </location>
</feature>
<dbReference type="Proteomes" id="UP001156694">
    <property type="component" value="Unassembled WGS sequence"/>
</dbReference>
<evidence type="ECO:0000259" key="5">
    <source>
        <dbReference type="Pfam" id="PF00496"/>
    </source>
</evidence>
<gene>
    <name evidence="6" type="ORF">GCM10007939_26610</name>
</gene>
<dbReference type="PIRSF" id="PIRSF002741">
    <property type="entry name" value="MppA"/>
    <property type="match status" value="1"/>
</dbReference>
<dbReference type="EMBL" id="BSNN01000014">
    <property type="protein sequence ID" value="GLQ36377.1"/>
    <property type="molecule type" value="Genomic_DNA"/>
</dbReference>
<proteinExistence type="inferred from homology"/>
<comment type="similarity">
    <text evidence="2">Belongs to the bacterial solute-binding protein 5 family.</text>
</comment>
<reference evidence="7" key="1">
    <citation type="journal article" date="2019" name="Int. J. Syst. Evol. Microbiol.">
        <title>The Global Catalogue of Microorganisms (GCM) 10K type strain sequencing project: providing services to taxonomists for standard genome sequencing and annotation.</title>
        <authorList>
            <consortium name="The Broad Institute Genomics Platform"/>
            <consortium name="The Broad Institute Genome Sequencing Center for Infectious Disease"/>
            <person name="Wu L."/>
            <person name="Ma J."/>
        </authorList>
    </citation>
    <scope>NUCLEOTIDE SEQUENCE [LARGE SCALE GENOMIC DNA]</scope>
    <source>
        <strain evidence="7">NBRC 110140</strain>
    </source>
</reference>
<dbReference type="InterPro" id="IPR030678">
    <property type="entry name" value="Peptide/Ni-bd"/>
</dbReference>
<organism evidence="6 7">
    <name type="scientific">Amylibacter marinus</name>
    <dbReference type="NCBI Taxonomy" id="1475483"/>
    <lineage>
        <taxon>Bacteria</taxon>
        <taxon>Pseudomonadati</taxon>
        <taxon>Pseudomonadota</taxon>
        <taxon>Alphaproteobacteria</taxon>
        <taxon>Rhodobacterales</taxon>
        <taxon>Paracoccaceae</taxon>
        <taxon>Amylibacter</taxon>
    </lineage>
</organism>
<evidence type="ECO:0000256" key="1">
    <source>
        <dbReference type="ARBA" id="ARBA00004418"/>
    </source>
</evidence>
<keyword evidence="7" id="KW-1185">Reference proteome</keyword>
<dbReference type="InterPro" id="IPR000914">
    <property type="entry name" value="SBP_5_dom"/>
</dbReference>
<dbReference type="Gene3D" id="3.40.190.10">
    <property type="entry name" value="Periplasmic binding protein-like II"/>
    <property type="match status" value="1"/>
</dbReference>
<dbReference type="Pfam" id="PF00496">
    <property type="entry name" value="SBP_bac_5"/>
    <property type="match status" value="1"/>
</dbReference>
<keyword evidence="3 4" id="KW-0732">Signal</keyword>
<dbReference type="Gene3D" id="3.10.105.10">
    <property type="entry name" value="Dipeptide-binding Protein, Domain 3"/>
    <property type="match status" value="1"/>
</dbReference>
<comment type="caution">
    <text evidence="6">The sequence shown here is derived from an EMBL/GenBank/DDBJ whole genome shotgun (WGS) entry which is preliminary data.</text>
</comment>
<feature type="chain" id="PRO_5046226492" evidence="4">
    <location>
        <begin position="26"/>
        <end position="618"/>
    </location>
</feature>
<dbReference type="CDD" id="cd08497">
    <property type="entry name" value="MbnE-like"/>
    <property type="match status" value="1"/>
</dbReference>